<dbReference type="GO" id="GO:0006952">
    <property type="term" value="P:defense response"/>
    <property type="evidence" value="ECO:0007669"/>
    <property type="project" value="UniProtKB-KW"/>
</dbReference>
<keyword evidence="7" id="KW-1185">Reference proteome</keyword>
<proteinExistence type="predicted"/>
<keyword evidence="1" id="KW-0677">Repeat</keyword>
<name>A0A835H8J0_9MAGN</name>
<protein>
    <recommendedName>
        <fullName evidence="5">Disease resistance N-terminal domain-containing protein</fullName>
    </recommendedName>
</protein>
<sequence length="106" mass="11887">MADVLVSPIVELLFSNLTSFIRTEFGSLYGVKKDLEKLSSTLDTVRSVLDDAETKQIKDKLIGDWLRKLKDAASEAENIEDARTGTGFPSFESRILLNYETIKTND</sequence>
<keyword evidence="4" id="KW-0175">Coiled coil</keyword>
<evidence type="ECO:0000256" key="3">
    <source>
        <dbReference type="ARBA" id="ARBA00022821"/>
    </source>
</evidence>
<evidence type="ECO:0000259" key="5">
    <source>
        <dbReference type="Pfam" id="PF18052"/>
    </source>
</evidence>
<feature type="domain" description="Disease resistance N-terminal" evidence="5">
    <location>
        <begin position="9"/>
        <end position="81"/>
    </location>
</feature>
<comment type="caution">
    <text evidence="6">The sequence shown here is derived from an EMBL/GenBank/DDBJ whole genome shotgun (WGS) entry which is preliminary data.</text>
</comment>
<feature type="coiled-coil region" evidence="4">
    <location>
        <begin position="35"/>
        <end position="82"/>
    </location>
</feature>
<evidence type="ECO:0000256" key="1">
    <source>
        <dbReference type="ARBA" id="ARBA00022737"/>
    </source>
</evidence>
<evidence type="ECO:0000256" key="2">
    <source>
        <dbReference type="ARBA" id="ARBA00022741"/>
    </source>
</evidence>
<evidence type="ECO:0000256" key="4">
    <source>
        <dbReference type="SAM" id="Coils"/>
    </source>
</evidence>
<accession>A0A835H8J0</accession>
<dbReference type="OrthoDB" id="1933539at2759"/>
<evidence type="ECO:0000313" key="7">
    <source>
        <dbReference type="Proteomes" id="UP000631114"/>
    </source>
</evidence>
<gene>
    <name evidence="6" type="ORF">IFM89_024504</name>
</gene>
<dbReference type="EMBL" id="JADFTS010000008">
    <property type="protein sequence ID" value="KAF9593687.1"/>
    <property type="molecule type" value="Genomic_DNA"/>
</dbReference>
<evidence type="ECO:0000313" key="6">
    <source>
        <dbReference type="EMBL" id="KAF9593687.1"/>
    </source>
</evidence>
<dbReference type="Gene3D" id="1.20.5.4130">
    <property type="match status" value="1"/>
</dbReference>
<dbReference type="Pfam" id="PF18052">
    <property type="entry name" value="Rx_N"/>
    <property type="match status" value="1"/>
</dbReference>
<keyword evidence="2" id="KW-0547">Nucleotide-binding</keyword>
<dbReference type="InterPro" id="IPR041118">
    <property type="entry name" value="Rx_N"/>
</dbReference>
<dbReference type="Proteomes" id="UP000631114">
    <property type="component" value="Unassembled WGS sequence"/>
</dbReference>
<dbReference type="AlphaFoldDB" id="A0A835H8J0"/>
<reference evidence="6 7" key="1">
    <citation type="submission" date="2020-10" db="EMBL/GenBank/DDBJ databases">
        <title>The Coptis chinensis genome and diversification of protoberbering-type alkaloids.</title>
        <authorList>
            <person name="Wang B."/>
            <person name="Shu S."/>
            <person name="Song C."/>
            <person name="Liu Y."/>
        </authorList>
    </citation>
    <scope>NUCLEOTIDE SEQUENCE [LARGE SCALE GENOMIC DNA]</scope>
    <source>
        <strain evidence="6">HL-2020</strain>
        <tissue evidence="6">Leaf</tissue>
    </source>
</reference>
<organism evidence="6 7">
    <name type="scientific">Coptis chinensis</name>
    <dbReference type="NCBI Taxonomy" id="261450"/>
    <lineage>
        <taxon>Eukaryota</taxon>
        <taxon>Viridiplantae</taxon>
        <taxon>Streptophyta</taxon>
        <taxon>Embryophyta</taxon>
        <taxon>Tracheophyta</taxon>
        <taxon>Spermatophyta</taxon>
        <taxon>Magnoliopsida</taxon>
        <taxon>Ranunculales</taxon>
        <taxon>Ranunculaceae</taxon>
        <taxon>Coptidoideae</taxon>
        <taxon>Coptis</taxon>
    </lineage>
</organism>
<dbReference type="GO" id="GO:0000166">
    <property type="term" value="F:nucleotide binding"/>
    <property type="evidence" value="ECO:0007669"/>
    <property type="project" value="UniProtKB-KW"/>
</dbReference>
<keyword evidence="3" id="KW-0611">Plant defense</keyword>